<gene>
    <name evidence="1" type="ORF">XD72_1119</name>
    <name evidence="2" type="ORF">XE07_1703</name>
</gene>
<reference evidence="2" key="1">
    <citation type="journal article" date="2015" name="MBio">
        <title>Genome-resolved metagenomic analysis reveals roles for candidate phyla and other microbial community members in biogeochemical transformations in oil reservoirs.</title>
        <authorList>
            <person name="Hu P."/>
            <person name="Tom L."/>
            <person name="Singh A."/>
            <person name="Thomas B.C."/>
            <person name="Baker B.J."/>
            <person name="Piceno Y.M."/>
            <person name="Andersen G.L."/>
            <person name="Banfield J.F."/>
        </authorList>
    </citation>
    <scope>NUCLEOTIDE SEQUENCE [LARGE SCALE GENOMIC DNA]</scope>
    <source>
        <strain evidence="2">56_747</strain>
    </source>
</reference>
<comment type="caution">
    <text evidence="1">The sequence shown here is derived from an EMBL/GenBank/DDBJ whole genome shotgun (WGS) entry which is preliminary data.</text>
</comment>
<proteinExistence type="predicted"/>
<dbReference type="PATRIC" id="fig|301375.6.peg.905"/>
<protein>
    <submittedName>
        <fullName evidence="1">Uncharacterized protein</fullName>
    </submittedName>
</protein>
<dbReference type="Proteomes" id="UP000053961">
    <property type="component" value="Unassembled WGS sequence"/>
</dbReference>
<dbReference type="EMBL" id="LGHB01000030">
    <property type="protein sequence ID" value="KUK95627.1"/>
    <property type="molecule type" value="Genomic_DNA"/>
</dbReference>
<evidence type="ECO:0000313" key="3">
    <source>
        <dbReference type="Proteomes" id="UP000053961"/>
    </source>
</evidence>
<sequence>MMEEIERLVERFEGLKERERAETAAILRRYADGEMDLEEVHYTLLDEGLIPMPSRCTMYHKPKRSSEAEEALRALIKERIPGL</sequence>
<dbReference type="AlphaFoldDB" id="A0A101FUB3"/>
<evidence type="ECO:0000313" key="2">
    <source>
        <dbReference type="EMBL" id="KUK95627.1"/>
    </source>
</evidence>
<name>A0A101FUB3_9EURY</name>
<evidence type="ECO:0000313" key="4">
    <source>
        <dbReference type="Proteomes" id="UP000057043"/>
    </source>
</evidence>
<organism evidence="1 4">
    <name type="scientific">Methanothrix harundinacea</name>
    <dbReference type="NCBI Taxonomy" id="301375"/>
    <lineage>
        <taxon>Archaea</taxon>
        <taxon>Methanobacteriati</taxon>
        <taxon>Methanobacteriota</taxon>
        <taxon>Stenosarchaea group</taxon>
        <taxon>Methanomicrobia</taxon>
        <taxon>Methanotrichales</taxon>
        <taxon>Methanotrichaceae</taxon>
        <taxon>Methanothrix</taxon>
    </lineage>
</organism>
<dbReference type="Proteomes" id="UP000057043">
    <property type="component" value="Unassembled WGS sequence"/>
</dbReference>
<reference evidence="3 4" key="2">
    <citation type="journal article" date="2015" name="MBio">
        <title>Genome-Resolved Metagenomic Analysis Reveals Roles for Candidate Phyla and Other Microbial Community Members in Biogeochemical Transformations in Oil Reservoirs.</title>
        <authorList>
            <person name="Hu P."/>
            <person name="Tom L."/>
            <person name="Singh A."/>
            <person name="Thomas B.C."/>
            <person name="Baker B.J."/>
            <person name="Piceno Y.M."/>
            <person name="Andersen G.L."/>
            <person name="Banfield J.F."/>
        </authorList>
    </citation>
    <scope>NUCLEOTIDE SEQUENCE [LARGE SCALE GENOMIC DNA]</scope>
    <source>
        <strain evidence="1">57_489</strain>
    </source>
</reference>
<accession>A0A101FUB3</accession>
<dbReference type="EMBL" id="LGFT01000023">
    <property type="protein sequence ID" value="KUK44511.1"/>
    <property type="molecule type" value="Genomic_DNA"/>
</dbReference>
<evidence type="ECO:0000313" key="1">
    <source>
        <dbReference type="EMBL" id="KUK44511.1"/>
    </source>
</evidence>